<comment type="pathway">
    <text evidence="3 17">Amino-acid biosynthesis; L-methionine biosynthesis via de novo pathway; L-homoserine from L-aspartate: step 1/3.</text>
</comment>
<keyword evidence="9" id="KW-0547">Nucleotide-binding</keyword>
<dbReference type="InterPro" id="IPR045865">
    <property type="entry name" value="ACT-like_dom_sf"/>
</dbReference>
<dbReference type="InterPro" id="IPR054352">
    <property type="entry name" value="ACT_Aspartokinase"/>
</dbReference>
<keyword evidence="13" id="KW-0457">Lysine biosynthesis</keyword>
<comment type="pathway">
    <text evidence="2 17">Amino-acid biosynthesis; L-lysine biosynthesis via DAP pathway; (S)-tetrahydrodipicolinate from L-aspartate: step 1/4.</text>
</comment>
<feature type="domain" description="Aspartate/glutamate/uridylate kinase" evidence="18">
    <location>
        <begin position="3"/>
        <end position="230"/>
    </location>
</feature>
<dbReference type="PANTHER" id="PTHR21499">
    <property type="entry name" value="ASPARTATE KINASE"/>
    <property type="match status" value="1"/>
</dbReference>
<evidence type="ECO:0000256" key="15">
    <source>
        <dbReference type="ARBA" id="ARBA00063835"/>
    </source>
</evidence>
<evidence type="ECO:0000256" key="6">
    <source>
        <dbReference type="ARBA" id="ARBA00022605"/>
    </source>
</evidence>
<dbReference type="FunFam" id="3.40.1160.10:FF:000002">
    <property type="entry name" value="Aspartokinase"/>
    <property type="match status" value="1"/>
</dbReference>
<evidence type="ECO:0000256" key="2">
    <source>
        <dbReference type="ARBA" id="ARBA00004766"/>
    </source>
</evidence>
<dbReference type="CDD" id="cd04923">
    <property type="entry name" value="ACT_AK-LysC-DapG-like_2"/>
    <property type="match status" value="1"/>
</dbReference>
<comment type="subunit">
    <text evidence="15">Tetramer consisting of 2 isoforms Alpha (catalytic and regulation) and of a homodimer of 2 isoforms Beta (regulation).</text>
</comment>
<evidence type="ECO:0000256" key="14">
    <source>
        <dbReference type="ARBA" id="ARBA00047872"/>
    </source>
</evidence>
<dbReference type="GO" id="GO:0009089">
    <property type="term" value="P:lysine biosynthetic process via diaminopimelate"/>
    <property type="evidence" value="ECO:0007669"/>
    <property type="project" value="UniProtKB-UniPathway"/>
</dbReference>
<dbReference type="GO" id="GO:0005829">
    <property type="term" value="C:cytosol"/>
    <property type="evidence" value="ECO:0007669"/>
    <property type="project" value="TreeGrafter"/>
</dbReference>
<evidence type="ECO:0000256" key="17">
    <source>
        <dbReference type="RuleBase" id="RU004249"/>
    </source>
</evidence>
<reference evidence="20 21" key="1">
    <citation type="submission" date="2015-12" db="EMBL/GenBank/DDBJ databases">
        <title>Genome sequence of Aneurinibacillus soli.</title>
        <authorList>
            <person name="Lee J.S."/>
            <person name="Lee K.C."/>
            <person name="Kim K.K."/>
            <person name="Lee B.W."/>
        </authorList>
    </citation>
    <scope>NUCLEOTIDE SEQUENCE [LARGE SCALE GENOMIC DNA]</scope>
    <source>
        <strain evidence="20 21">CB4</strain>
    </source>
</reference>
<evidence type="ECO:0000313" key="21">
    <source>
        <dbReference type="Proteomes" id="UP000217696"/>
    </source>
</evidence>
<evidence type="ECO:0000256" key="4">
    <source>
        <dbReference type="ARBA" id="ARBA00005139"/>
    </source>
</evidence>
<dbReference type="Pfam" id="PF22468">
    <property type="entry name" value="ACT_9"/>
    <property type="match status" value="2"/>
</dbReference>
<evidence type="ECO:0000259" key="18">
    <source>
        <dbReference type="Pfam" id="PF00696"/>
    </source>
</evidence>
<evidence type="ECO:0000256" key="9">
    <source>
        <dbReference type="ARBA" id="ARBA00022741"/>
    </source>
</evidence>
<dbReference type="RefSeq" id="WP_096463931.1">
    <property type="nucleotide sequence ID" value="NZ_AP017312.1"/>
</dbReference>
<dbReference type="NCBIfam" id="NF005154">
    <property type="entry name" value="PRK06635.1-2"/>
    <property type="match status" value="1"/>
</dbReference>
<evidence type="ECO:0000256" key="1">
    <source>
        <dbReference type="ARBA" id="ARBA00003121"/>
    </source>
</evidence>
<dbReference type="EMBL" id="AP017312">
    <property type="protein sequence ID" value="BAU26938.1"/>
    <property type="molecule type" value="Genomic_DNA"/>
</dbReference>
<dbReference type="SUPFAM" id="SSF53633">
    <property type="entry name" value="Carbamate kinase-like"/>
    <property type="match status" value="1"/>
</dbReference>
<keyword evidence="21" id="KW-1185">Reference proteome</keyword>
<dbReference type="InterPro" id="IPR005260">
    <property type="entry name" value="Asp_kin_monofn"/>
</dbReference>
<proteinExistence type="inferred from homology"/>
<evidence type="ECO:0000256" key="7">
    <source>
        <dbReference type="ARBA" id="ARBA00022679"/>
    </source>
</evidence>
<dbReference type="InterPro" id="IPR018042">
    <property type="entry name" value="Aspartate_kinase_CS"/>
</dbReference>
<dbReference type="Gene3D" id="3.40.1160.10">
    <property type="entry name" value="Acetylglutamate kinase-like"/>
    <property type="match status" value="1"/>
</dbReference>
<dbReference type="UniPathway" id="UPA00050">
    <property type="reaction ID" value="UER00461"/>
</dbReference>
<dbReference type="PIRSF" id="PIRSF000726">
    <property type="entry name" value="Asp_kin"/>
    <property type="match status" value="1"/>
</dbReference>
<comment type="similarity">
    <text evidence="5 16">Belongs to the aspartokinase family.</text>
</comment>
<comment type="catalytic activity">
    <reaction evidence="14 16">
        <text>L-aspartate + ATP = 4-phospho-L-aspartate + ADP</text>
        <dbReference type="Rhea" id="RHEA:23776"/>
        <dbReference type="ChEBI" id="CHEBI:29991"/>
        <dbReference type="ChEBI" id="CHEBI:30616"/>
        <dbReference type="ChEBI" id="CHEBI:57535"/>
        <dbReference type="ChEBI" id="CHEBI:456216"/>
        <dbReference type="EC" id="2.7.2.4"/>
    </reaction>
</comment>
<dbReference type="KEGG" id="asoc:CB4_01107"/>
<dbReference type="NCBIfam" id="NF005155">
    <property type="entry name" value="PRK06635.1-4"/>
    <property type="match status" value="1"/>
</dbReference>
<dbReference type="GO" id="GO:0009090">
    <property type="term" value="P:homoserine biosynthetic process"/>
    <property type="evidence" value="ECO:0007669"/>
    <property type="project" value="TreeGrafter"/>
</dbReference>
<dbReference type="InterPro" id="IPR036393">
    <property type="entry name" value="AceGlu_kinase-like_sf"/>
</dbReference>
<dbReference type="NCBIfam" id="TIGR00657">
    <property type="entry name" value="asp_kinases"/>
    <property type="match status" value="1"/>
</dbReference>
<keyword evidence="11" id="KW-0067">ATP-binding</keyword>
<dbReference type="GO" id="GO:0004072">
    <property type="term" value="F:aspartate kinase activity"/>
    <property type="evidence" value="ECO:0007669"/>
    <property type="project" value="UniProtKB-EC"/>
</dbReference>
<protein>
    <recommendedName>
        <fullName evidence="16">Aspartokinase</fullName>
        <ecNumber evidence="16">2.7.2.4</ecNumber>
    </recommendedName>
</protein>
<dbReference type="Gene3D" id="3.30.2130.10">
    <property type="entry name" value="VC0802-like"/>
    <property type="match status" value="1"/>
</dbReference>
<dbReference type="UniPathway" id="UPA00051">
    <property type="reaction ID" value="UER00462"/>
</dbReference>
<dbReference type="GO" id="GO:0009088">
    <property type="term" value="P:threonine biosynthetic process"/>
    <property type="evidence" value="ECO:0007669"/>
    <property type="project" value="UniProtKB-UniPathway"/>
</dbReference>
<accession>A0A0U5ASY6</accession>
<evidence type="ECO:0000313" key="20">
    <source>
        <dbReference type="EMBL" id="BAU26938.1"/>
    </source>
</evidence>
<gene>
    <name evidence="20" type="primary">lysC</name>
    <name evidence="20" type="ORF">CB4_01107</name>
</gene>
<feature type="domain" description="Aspartokinase ACT" evidence="19">
    <location>
        <begin position="268"/>
        <end position="321"/>
    </location>
</feature>
<dbReference type="PANTHER" id="PTHR21499:SF68">
    <property type="entry name" value="ASPARTOKINASE 2"/>
    <property type="match status" value="1"/>
</dbReference>
<dbReference type="OrthoDB" id="9799110at2"/>
<keyword evidence="8" id="KW-0677">Repeat</keyword>
<evidence type="ECO:0000256" key="5">
    <source>
        <dbReference type="ARBA" id="ARBA00010122"/>
    </source>
</evidence>
<dbReference type="InterPro" id="IPR001341">
    <property type="entry name" value="Asp_kinase"/>
</dbReference>
<keyword evidence="10 16" id="KW-0418">Kinase</keyword>
<dbReference type="CDD" id="cd04913">
    <property type="entry name" value="ACT_AKii-LysC-BS-like_1"/>
    <property type="match status" value="1"/>
</dbReference>
<dbReference type="PROSITE" id="PS00324">
    <property type="entry name" value="ASPARTOKINASE"/>
    <property type="match status" value="1"/>
</dbReference>
<comment type="function">
    <text evidence="1">Catalyzes the phosphorylation of the beta-carboxyl group of aspartic acid with ATP to yield 4-phospho-L-aspartate, which is involved in the branched biosynthetic pathway leading to the biosynthesis of amino acids threonine, isoleucine and methionine.</text>
</comment>
<dbReference type="FunFam" id="3.30.2130.10:FF:000001">
    <property type="entry name" value="Bifunctional aspartokinase/homoserine dehydrogenase"/>
    <property type="match status" value="1"/>
</dbReference>
<dbReference type="EC" id="2.7.2.4" evidence="16"/>
<keyword evidence="7 16" id="KW-0808">Transferase</keyword>
<organism evidence="20 21">
    <name type="scientific">Aneurinibacillus soli</name>
    <dbReference type="NCBI Taxonomy" id="1500254"/>
    <lineage>
        <taxon>Bacteria</taxon>
        <taxon>Bacillati</taxon>
        <taxon>Bacillota</taxon>
        <taxon>Bacilli</taxon>
        <taxon>Bacillales</taxon>
        <taxon>Paenibacillaceae</taxon>
        <taxon>Aneurinibacillus group</taxon>
        <taxon>Aneurinibacillus</taxon>
    </lineage>
</organism>
<evidence type="ECO:0000256" key="8">
    <source>
        <dbReference type="ARBA" id="ARBA00022737"/>
    </source>
</evidence>
<sequence length="414" mass="44082">MSLIVQKFGGTSVGTVERIQAVAHRVIQTRNAGHDVVVVVSAMGKSTDVLVDMAKQITAEPPAREMDMLLTTGEQVSIALLSMALQAEGQSAVSMTGWQAGITTEDVHTKARIVQIDPATMQDALAAGNVVIVAGFQGITEDGQITTLGRGGSDTTAVALAGALKADLCEIYTDVDGVYTADPRIVSSARKLTTISHDEMLELATLGAGVLHPRAVECAKQHGVPLVVRSSFGYEEGTRVQEEVDMEQGLIISGIAHDKNVAKITVADMPMQVDTMSKLFTTLADEHINVDVIIQSSYEADTTNVSFSVSGDEVKRTLQILLREKEHLHFGYAVAEEELAKVSIVGAGMITNPGVAAQMFRCLADAGIEIKMVSTSEIKVSCVVPLEQMENAVRSLHTSFGLDVVERAVVHSAQ</sequence>
<dbReference type="GO" id="GO:0019877">
    <property type="term" value="P:diaminopimelate biosynthetic process"/>
    <property type="evidence" value="ECO:0007669"/>
    <property type="project" value="UniProtKB-KW"/>
</dbReference>
<evidence type="ECO:0000256" key="10">
    <source>
        <dbReference type="ARBA" id="ARBA00022777"/>
    </source>
</evidence>
<dbReference type="InterPro" id="IPR041740">
    <property type="entry name" value="AKii-LysC-BS"/>
</dbReference>
<evidence type="ECO:0000256" key="11">
    <source>
        <dbReference type="ARBA" id="ARBA00022840"/>
    </source>
</evidence>
<dbReference type="CDD" id="cd04261">
    <property type="entry name" value="AAK_AKii-LysC-BS"/>
    <property type="match status" value="1"/>
</dbReference>
<dbReference type="AlphaFoldDB" id="A0A0U5ASY6"/>
<keyword evidence="6 17" id="KW-0028">Amino-acid biosynthesis</keyword>
<dbReference type="Proteomes" id="UP000217696">
    <property type="component" value="Chromosome"/>
</dbReference>
<dbReference type="GO" id="GO:0005524">
    <property type="term" value="F:ATP binding"/>
    <property type="evidence" value="ECO:0007669"/>
    <property type="project" value="UniProtKB-KW"/>
</dbReference>
<dbReference type="UniPathway" id="UPA00034">
    <property type="reaction ID" value="UER00015"/>
</dbReference>
<name>A0A0U5ASY6_9BACL</name>
<dbReference type="NCBIfam" id="TIGR00656">
    <property type="entry name" value="asp_kin_monofn"/>
    <property type="match status" value="1"/>
</dbReference>
<evidence type="ECO:0000256" key="3">
    <source>
        <dbReference type="ARBA" id="ARBA00004986"/>
    </source>
</evidence>
<dbReference type="InterPro" id="IPR001048">
    <property type="entry name" value="Asp/Glu/Uridylate_kinase"/>
</dbReference>
<evidence type="ECO:0000259" key="19">
    <source>
        <dbReference type="Pfam" id="PF22468"/>
    </source>
</evidence>
<dbReference type="Pfam" id="PF00696">
    <property type="entry name" value="AA_kinase"/>
    <property type="match status" value="1"/>
</dbReference>
<dbReference type="SUPFAM" id="SSF55021">
    <property type="entry name" value="ACT-like"/>
    <property type="match status" value="2"/>
</dbReference>
<keyword evidence="12" id="KW-0220">Diaminopimelate biosynthesis</keyword>
<comment type="pathway">
    <text evidence="4 17">Amino-acid biosynthesis; L-threonine biosynthesis; L-threonine from L-aspartate: step 1/5.</text>
</comment>
<evidence type="ECO:0000256" key="13">
    <source>
        <dbReference type="ARBA" id="ARBA00023154"/>
    </source>
</evidence>
<dbReference type="NCBIfam" id="NF005156">
    <property type="entry name" value="PRK06635.1-5"/>
    <property type="match status" value="1"/>
</dbReference>
<evidence type="ECO:0000256" key="16">
    <source>
        <dbReference type="RuleBase" id="RU003448"/>
    </source>
</evidence>
<feature type="domain" description="Aspartokinase ACT" evidence="19">
    <location>
        <begin position="342"/>
        <end position="400"/>
    </location>
</feature>
<evidence type="ECO:0000256" key="12">
    <source>
        <dbReference type="ARBA" id="ARBA00022915"/>
    </source>
</evidence>